<keyword evidence="1" id="KW-0472">Membrane</keyword>
<evidence type="ECO:0000256" key="2">
    <source>
        <dbReference type="SAM" id="SignalP"/>
    </source>
</evidence>
<proteinExistence type="predicted"/>
<protein>
    <submittedName>
        <fullName evidence="3">Uncharacterized protein</fullName>
    </submittedName>
</protein>
<keyword evidence="1" id="KW-1133">Transmembrane helix</keyword>
<feature type="signal peptide" evidence="2">
    <location>
        <begin position="1"/>
        <end position="19"/>
    </location>
</feature>
<keyword evidence="4" id="KW-1185">Reference proteome</keyword>
<gene>
    <name evidence="3" type="ORF">KFE25_000170</name>
</gene>
<dbReference type="AlphaFoldDB" id="A0A8J6C6Y9"/>
<evidence type="ECO:0000313" key="3">
    <source>
        <dbReference type="EMBL" id="KAG8464002.1"/>
    </source>
</evidence>
<reference evidence="3" key="1">
    <citation type="submission" date="2021-05" db="EMBL/GenBank/DDBJ databases">
        <title>The genome of the haptophyte Pavlova lutheri (Diacronema luteri, Pavlovales) - a model for lipid biosynthesis in eukaryotic algae.</title>
        <authorList>
            <person name="Hulatt C.J."/>
            <person name="Posewitz M.C."/>
        </authorList>
    </citation>
    <scope>NUCLEOTIDE SEQUENCE</scope>
    <source>
        <strain evidence="3">NIVA-4/92</strain>
    </source>
</reference>
<evidence type="ECO:0000256" key="1">
    <source>
        <dbReference type="SAM" id="Phobius"/>
    </source>
</evidence>
<keyword evidence="1" id="KW-0812">Transmembrane</keyword>
<dbReference type="EMBL" id="JAGTXO010000014">
    <property type="protein sequence ID" value="KAG8464002.1"/>
    <property type="molecule type" value="Genomic_DNA"/>
</dbReference>
<feature type="transmembrane region" description="Helical" evidence="1">
    <location>
        <begin position="79"/>
        <end position="97"/>
    </location>
</feature>
<feature type="transmembrane region" description="Helical" evidence="1">
    <location>
        <begin position="104"/>
        <end position="124"/>
    </location>
</feature>
<feature type="chain" id="PRO_5035258530" evidence="2">
    <location>
        <begin position="20"/>
        <end position="162"/>
    </location>
</feature>
<comment type="caution">
    <text evidence="3">The sequence shown here is derived from an EMBL/GenBank/DDBJ whole genome shotgun (WGS) entry which is preliminary data.</text>
</comment>
<sequence length="162" mass="17130">MRPVLSIALLLLCTARAAGHVRALRPTPVLVGAQLSRGGRVPVCMSDDYKETLDDKVPLEQRANPTTSSVDRSFVEENGLVAALIFFASFALIFASSPSLIDGFATVLAFPAVALLANGAGPLVEKYLMDRDVISQPLSAEVKAVVTTTATVVSLKLVSTLF</sequence>
<organism evidence="3 4">
    <name type="scientific">Diacronema lutheri</name>
    <name type="common">Unicellular marine alga</name>
    <name type="synonym">Monochrysis lutheri</name>
    <dbReference type="NCBI Taxonomy" id="2081491"/>
    <lineage>
        <taxon>Eukaryota</taxon>
        <taxon>Haptista</taxon>
        <taxon>Haptophyta</taxon>
        <taxon>Pavlovophyceae</taxon>
        <taxon>Pavlovales</taxon>
        <taxon>Pavlovaceae</taxon>
        <taxon>Diacronema</taxon>
    </lineage>
</organism>
<evidence type="ECO:0000313" key="4">
    <source>
        <dbReference type="Proteomes" id="UP000751190"/>
    </source>
</evidence>
<keyword evidence="2" id="KW-0732">Signal</keyword>
<accession>A0A8J6C6Y9</accession>
<name>A0A8J6C6Y9_DIALT</name>
<dbReference type="Proteomes" id="UP000751190">
    <property type="component" value="Unassembled WGS sequence"/>
</dbReference>